<organism evidence="3 4">
    <name type="scientific">Aristolochia fimbriata</name>
    <name type="common">White veined hardy Dutchman's pipe vine</name>
    <dbReference type="NCBI Taxonomy" id="158543"/>
    <lineage>
        <taxon>Eukaryota</taxon>
        <taxon>Viridiplantae</taxon>
        <taxon>Streptophyta</taxon>
        <taxon>Embryophyta</taxon>
        <taxon>Tracheophyta</taxon>
        <taxon>Spermatophyta</taxon>
        <taxon>Magnoliopsida</taxon>
        <taxon>Magnoliidae</taxon>
        <taxon>Piperales</taxon>
        <taxon>Aristolochiaceae</taxon>
        <taxon>Aristolochia</taxon>
    </lineage>
</organism>
<feature type="transmembrane region" description="Helical" evidence="2">
    <location>
        <begin position="15"/>
        <end position="39"/>
    </location>
</feature>
<protein>
    <submittedName>
        <fullName evidence="3">Uncharacterized protein</fullName>
    </submittedName>
</protein>
<reference evidence="3 4" key="1">
    <citation type="submission" date="2021-07" db="EMBL/GenBank/DDBJ databases">
        <title>The Aristolochia fimbriata genome: insights into angiosperm evolution, floral development and chemical biosynthesis.</title>
        <authorList>
            <person name="Jiao Y."/>
        </authorList>
    </citation>
    <scope>NUCLEOTIDE SEQUENCE [LARGE SCALE GENOMIC DNA]</scope>
    <source>
        <strain evidence="3">IBCAS-2021</strain>
        <tissue evidence="3">Leaf</tissue>
    </source>
</reference>
<evidence type="ECO:0000256" key="2">
    <source>
        <dbReference type="SAM" id="Phobius"/>
    </source>
</evidence>
<evidence type="ECO:0000313" key="4">
    <source>
        <dbReference type="Proteomes" id="UP000825729"/>
    </source>
</evidence>
<dbReference type="EMBL" id="JAINDJ010000005">
    <property type="protein sequence ID" value="KAG9446034.1"/>
    <property type="molecule type" value="Genomic_DNA"/>
</dbReference>
<gene>
    <name evidence="3" type="ORF">H6P81_012162</name>
</gene>
<keyword evidence="4" id="KW-1185">Reference proteome</keyword>
<dbReference type="AlphaFoldDB" id="A0AAV7ECN7"/>
<name>A0AAV7ECN7_ARIFI</name>
<keyword evidence="2" id="KW-1133">Transmembrane helix</keyword>
<dbReference type="PANTHER" id="PTHR34964">
    <property type="entry name" value="MEMBRANE LIPOPROTEIN-RELATED"/>
    <property type="match status" value="1"/>
</dbReference>
<feature type="transmembrane region" description="Helical" evidence="2">
    <location>
        <begin position="45"/>
        <end position="69"/>
    </location>
</feature>
<proteinExistence type="predicted"/>
<feature type="region of interest" description="Disordered" evidence="1">
    <location>
        <begin position="85"/>
        <end position="168"/>
    </location>
</feature>
<accession>A0AAV7ECN7</accession>
<evidence type="ECO:0000256" key="1">
    <source>
        <dbReference type="SAM" id="MobiDB-lite"/>
    </source>
</evidence>
<comment type="caution">
    <text evidence="3">The sequence shown here is derived from an EMBL/GenBank/DDBJ whole genome shotgun (WGS) entry which is preliminary data.</text>
</comment>
<dbReference type="Proteomes" id="UP000825729">
    <property type="component" value="Unassembled WGS sequence"/>
</dbReference>
<evidence type="ECO:0000313" key="3">
    <source>
        <dbReference type="EMBL" id="KAG9446034.1"/>
    </source>
</evidence>
<sequence>MSAMEAQSRAGDARIWIVTVSFLGCIMAGGAFLIMYISLPETPETAWYPVLGVALVGIPWLFWLVTFLYRILLKGRFVAGSAPPGRYPNAAAGGNPSDNNNKSNSNNNNGVVDEECPPETRTGREGVSAEGNDQGRRSSSHEGSTGKREASEDSAHECEVPLAFAMSS</sequence>
<feature type="compositionally biased region" description="Basic and acidic residues" evidence="1">
    <location>
        <begin position="133"/>
        <end position="159"/>
    </location>
</feature>
<keyword evidence="2" id="KW-0812">Transmembrane</keyword>
<dbReference type="PANTHER" id="PTHR34964:SF1">
    <property type="entry name" value="MEMBRANE LIPOPROTEIN"/>
    <property type="match status" value="1"/>
</dbReference>
<feature type="compositionally biased region" description="Low complexity" evidence="1">
    <location>
        <begin position="93"/>
        <end position="110"/>
    </location>
</feature>
<keyword evidence="2" id="KW-0472">Membrane</keyword>